<feature type="DNA-binding region" description="H-T-H motif" evidence="4">
    <location>
        <begin position="56"/>
        <end position="75"/>
    </location>
</feature>
<dbReference type="Pfam" id="PF17932">
    <property type="entry name" value="TetR_C_24"/>
    <property type="match status" value="1"/>
</dbReference>
<dbReference type="Pfam" id="PF00440">
    <property type="entry name" value="TetR_N"/>
    <property type="match status" value="2"/>
</dbReference>
<dbReference type="Gene3D" id="1.10.10.60">
    <property type="entry name" value="Homeodomain-like"/>
    <property type="match status" value="2"/>
</dbReference>
<dbReference type="Gene3D" id="1.10.357.10">
    <property type="entry name" value="Tetracycline Repressor, domain 2"/>
    <property type="match status" value="2"/>
</dbReference>
<dbReference type="KEGG" id="cak:Caul_0810"/>
<dbReference type="SUPFAM" id="SSF46689">
    <property type="entry name" value="Homeodomain-like"/>
    <property type="match status" value="2"/>
</dbReference>
<keyword evidence="3" id="KW-0804">Transcription</keyword>
<dbReference type="PANTHER" id="PTHR30055:SF234">
    <property type="entry name" value="HTH-TYPE TRANSCRIPTIONAL REGULATOR BETI"/>
    <property type="match status" value="1"/>
</dbReference>
<dbReference type="InterPro" id="IPR050109">
    <property type="entry name" value="HTH-type_TetR-like_transc_reg"/>
</dbReference>
<feature type="DNA-binding region" description="H-T-H motif" evidence="4">
    <location>
        <begin position="274"/>
        <end position="293"/>
    </location>
</feature>
<dbReference type="PRINTS" id="PR00455">
    <property type="entry name" value="HTHTETR"/>
</dbReference>
<feature type="region of interest" description="Disordered" evidence="5">
    <location>
        <begin position="1"/>
        <end position="21"/>
    </location>
</feature>
<dbReference type="AlphaFoldDB" id="B0SUR3"/>
<dbReference type="HOGENOM" id="CLU_053314_0_0_5"/>
<dbReference type="InterPro" id="IPR009057">
    <property type="entry name" value="Homeodomain-like_sf"/>
</dbReference>
<gene>
    <name evidence="7" type="ordered locus">Caul_0810</name>
</gene>
<keyword evidence="1" id="KW-0805">Transcription regulation</keyword>
<evidence type="ECO:0000256" key="4">
    <source>
        <dbReference type="PROSITE-ProRule" id="PRU00335"/>
    </source>
</evidence>
<evidence type="ECO:0000259" key="6">
    <source>
        <dbReference type="PROSITE" id="PS50977"/>
    </source>
</evidence>
<feature type="domain" description="HTH tetR-type" evidence="6">
    <location>
        <begin position="251"/>
        <end position="311"/>
    </location>
</feature>
<dbReference type="InterPro" id="IPR041490">
    <property type="entry name" value="KstR2_TetR_C"/>
</dbReference>
<feature type="compositionally biased region" description="Basic residues" evidence="5">
    <location>
        <begin position="1"/>
        <end position="16"/>
    </location>
</feature>
<dbReference type="OrthoDB" id="9811084at2"/>
<evidence type="ECO:0000256" key="1">
    <source>
        <dbReference type="ARBA" id="ARBA00023015"/>
    </source>
</evidence>
<dbReference type="STRING" id="366602.Caul_0810"/>
<evidence type="ECO:0000256" key="3">
    <source>
        <dbReference type="ARBA" id="ARBA00023163"/>
    </source>
</evidence>
<dbReference type="PROSITE" id="PS50977">
    <property type="entry name" value="HTH_TETR_2"/>
    <property type="match status" value="2"/>
</dbReference>
<dbReference type="EMBL" id="CP000927">
    <property type="protein sequence ID" value="ABZ69941.1"/>
    <property type="molecule type" value="Genomic_DNA"/>
</dbReference>
<evidence type="ECO:0000256" key="5">
    <source>
        <dbReference type="SAM" id="MobiDB-lite"/>
    </source>
</evidence>
<evidence type="ECO:0000313" key="7">
    <source>
        <dbReference type="EMBL" id="ABZ69941.1"/>
    </source>
</evidence>
<evidence type="ECO:0000256" key="2">
    <source>
        <dbReference type="ARBA" id="ARBA00023125"/>
    </source>
</evidence>
<dbReference type="GO" id="GO:0003700">
    <property type="term" value="F:DNA-binding transcription factor activity"/>
    <property type="evidence" value="ECO:0007669"/>
    <property type="project" value="TreeGrafter"/>
</dbReference>
<dbReference type="eggNOG" id="COG1309">
    <property type="taxonomic scope" value="Bacteria"/>
</dbReference>
<reference evidence="7" key="1">
    <citation type="submission" date="2008-01" db="EMBL/GenBank/DDBJ databases">
        <title>Complete sequence of chromosome of Caulobacter sp. K31.</title>
        <authorList>
            <consortium name="US DOE Joint Genome Institute"/>
            <person name="Copeland A."/>
            <person name="Lucas S."/>
            <person name="Lapidus A."/>
            <person name="Barry K."/>
            <person name="Glavina del Rio T."/>
            <person name="Dalin E."/>
            <person name="Tice H."/>
            <person name="Pitluck S."/>
            <person name="Bruce D."/>
            <person name="Goodwin L."/>
            <person name="Thompson L.S."/>
            <person name="Brettin T."/>
            <person name="Detter J.C."/>
            <person name="Han C."/>
            <person name="Schmutz J."/>
            <person name="Larimer F."/>
            <person name="Land M."/>
            <person name="Hauser L."/>
            <person name="Kyrpides N."/>
            <person name="Kim E."/>
            <person name="Stephens C."/>
            <person name="Richardson P."/>
        </authorList>
    </citation>
    <scope>NUCLEOTIDE SEQUENCE [LARGE SCALE GENOMIC DNA]</scope>
    <source>
        <strain evidence="7">K31</strain>
    </source>
</reference>
<proteinExistence type="predicted"/>
<keyword evidence="2 4" id="KW-0238">DNA-binding</keyword>
<dbReference type="PANTHER" id="PTHR30055">
    <property type="entry name" value="HTH-TYPE TRANSCRIPTIONAL REGULATOR RUTR"/>
    <property type="match status" value="1"/>
</dbReference>
<dbReference type="InterPro" id="IPR001647">
    <property type="entry name" value="HTH_TetR"/>
</dbReference>
<organism evidence="7">
    <name type="scientific">Caulobacter sp. (strain K31)</name>
    <dbReference type="NCBI Taxonomy" id="366602"/>
    <lineage>
        <taxon>Bacteria</taxon>
        <taxon>Pseudomonadati</taxon>
        <taxon>Pseudomonadota</taxon>
        <taxon>Alphaproteobacteria</taxon>
        <taxon>Caulobacterales</taxon>
        <taxon>Caulobacteraceae</taxon>
        <taxon>Caulobacter</taxon>
    </lineage>
</organism>
<name>B0SUR3_CAUSK</name>
<accession>B0SUR3</accession>
<dbReference type="InterPro" id="IPR036271">
    <property type="entry name" value="Tet_transcr_reg_TetR-rel_C_sf"/>
</dbReference>
<feature type="region of interest" description="Disordered" evidence="5">
    <location>
        <begin position="222"/>
        <end position="250"/>
    </location>
</feature>
<feature type="domain" description="HTH tetR-type" evidence="6">
    <location>
        <begin position="33"/>
        <end position="93"/>
    </location>
</feature>
<feature type="compositionally biased region" description="Pro residues" evidence="5">
    <location>
        <begin position="236"/>
        <end position="246"/>
    </location>
</feature>
<sequence>MGPKGPRTRAKAASRGRHMDDGRIVSPATERYAKKKEAILAAATAILNRRGVKGMTLADVAAEVGLITTSVTYYYRKKDDLAAACFMRGLERFDALVTEAAKAPDAPSRLLAFLDLYLDLNRRVRLGEAAPLTSFTEMRALKEPLRASVQGAFNDLFRRVRGFFEGQAFDHLDKRDRNARTHLLLEQVFWSGSWLRRYDTDDYGRVRDKMYDILINGLVPPNSGSKDAEGRGGPWAPHPLPDPTPQSPEGQEWRETFLVAATRLINQRGYRGASVEDISAQLNVTKGSFYHHHEDKDALVVECFERTFAVTRKAQADARALGQDGWAQLSSATAALVAYQLSDHGPLLRASSMGALPIEIRHEMSQGYNRGSERFAAIISDGVADGSVRAVDPMIAAHMINSMLNAAASLETWAPGLEREDAARLFARPLLTGLLTG</sequence>
<protein>
    <submittedName>
        <fullName evidence="7">Transcriptional regulator, TetR family</fullName>
    </submittedName>
</protein>
<dbReference type="SUPFAM" id="SSF48498">
    <property type="entry name" value="Tetracyclin repressor-like, C-terminal domain"/>
    <property type="match status" value="1"/>
</dbReference>
<dbReference type="GO" id="GO:0000976">
    <property type="term" value="F:transcription cis-regulatory region binding"/>
    <property type="evidence" value="ECO:0007669"/>
    <property type="project" value="TreeGrafter"/>
</dbReference>